<protein>
    <submittedName>
        <fullName evidence="1">Uncharacterized protein</fullName>
    </submittedName>
</protein>
<accession>G6FT51</accession>
<evidence type="ECO:0000313" key="2">
    <source>
        <dbReference type="Proteomes" id="UP000004344"/>
    </source>
</evidence>
<keyword evidence="2" id="KW-1185">Reference proteome</keyword>
<gene>
    <name evidence="1" type="ORF">FJSC11DRAFT_2048</name>
</gene>
<dbReference type="AlphaFoldDB" id="G6FT51"/>
<organism evidence="1 2">
    <name type="scientific">Fischerella thermalis JSC-11</name>
    <dbReference type="NCBI Taxonomy" id="741277"/>
    <lineage>
        <taxon>Bacteria</taxon>
        <taxon>Bacillati</taxon>
        <taxon>Cyanobacteriota</taxon>
        <taxon>Cyanophyceae</taxon>
        <taxon>Nostocales</taxon>
        <taxon>Hapalosiphonaceae</taxon>
        <taxon>Fischerella</taxon>
    </lineage>
</organism>
<proteinExistence type="predicted"/>
<dbReference type="Proteomes" id="UP000004344">
    <property type="component" value="Unassembled WGS sequence"/>
</dbReference>
<reference evidence="1 2" key="1">
    <citation type="submission" date="2011-09" db="EMBL/GenBank/DDBJ databases">
        <title>The draft genome of Fischerella sp. JSC-11.</title>
        <authorList>
            <consortium name="US DOE Joint Genome Institute (JGI-PGF)"/>
            <person name="Lucas S."/>
            <person name="Han J."/>
            <person name="Lapidus A."/>
            <person name="Cheng J.-F."/>
            <person name="Goodwin L."/>
            <person name="Pitluck S."/>
            <person name="Peters L."/>
            <person name="Land M.L."/>
            <person name="Hauser L."/>
            <person name="Sarkisova S."/>
            <person name="Bryant D.A."/>
            <person name="Brown I."/>
            <person name="Woyke T.J."/>
        </authorList>
    </citation>
    <scope>NUCLEOTIDE SEQUENCE [LARGE SCALE GENOMIC DNA]</scope>
    <source>
        <strain evidence="1 2">JSC-11</strain>
    </source>
</reference>
<sequence length="108" mass="12157">MFTITDTNIPRLQTGAFVQVSYCSLAVGCRNGVSAVNASTLRQLWSLIENTQTNILLEVNDTELIQQLLKQLENQKLLSSEESKVIRAYISSRLPLIRDLAMLRRSCT</sequence>
<name>G6FT51_9CYAN</name>
<comment type="caution">
    <text evidence="1">The sequence shown here is derived from an EMBL/GenBank/DDBJ whole genome shotgun (WGS) entry which is preliminary data.</text>
</comment>
<evidence type="ECO:0000313" key="1">
    <source>
        <dbReference type="EMBL" id="EHC13784.1"/>
    </source>
</evidence>
<dbReference type="EMBL" id="AGIZ01000006">
    <property type="protein sequence ID" value="EHC13784.1"/>
    <property type="molecule type" value="Genomic_DNA"/>
</dbReference>